<reference evidence="7" key="1">
    <citation type="submission" date="2022-10" db="EMBL/GenBank/DDBJ databases">
        <authorList>
            <person name="Chen Y."/>
            <person name="Dougan E. K."/>
            <person name="Chan C."/>
            <person name="Rhodes N."/>
            <person name="Thang M."/>
        </authorList>
    </citation>
    <scope>NUCLEOTIDE SEQUENCE</scope>
</reference>
<keyword evidence="2 4" id="KW-0863">Zinc-finger</keyword>
<feature type="region of interest" description="Disordered" evidence="5">
    <location>
        <begin position="1"/>
        <end position="114"/>
    </location>
</feature>
<keyword evidence="3" id="KW-0862">Zinc</keyword>
<sequence>MSSKRGRSPGESPDVKRKDRKAAQVEVVNEEAVEDDKKKAKKLKKMEKKAKKEAKKAKKAAKKLKKLKKAAKKKKAKSGSDSSDSSSESSSIPFVMDMGFSQSGKELDPRNPDARIQRALGLNCGAFSFIERKDDEEVYKDGRKQKYKDGEDTSKDWICLRSKANGEPCGERNFPRNEKCFRCSGLRQSNAPLVKDYKPNKIDGRKF</sequence>
<accession>A0A9P1CKG9</accession>
<organism evidence="7">
    <name type="scientific">Cladocopium goreaui</name>
    <dbReference type="NCBI Taxonomy" id="2562237"/>
    <lineage>
        <taxon>Eukaryota</taxon>
        <taxon>Sar</taxon>
        <taxon>Alveolata</taxon>
        <taxon>Dinophyceae</taxon>
        <taxon>Suessiales</taxon>
        <taxon>Symbiodiniaceae</taxon>
        <taxon>Cladocopium</taxon>
    </lineage>
</organism>
<protein>
    <submittedName>
        <fullName evidence="9">RanBP2-type domain-containing protein</fullName>
    </submittedName>
</protein>
<proteinExistence type="predicted"/>
<evidence type="ECO:0000256" key="5">
    <source>
        <dbReference type="SAM" id="MobiDB-lite"/>
    </source>
</evidence>
<reference evidence="8" key="2">
    <citation type="submission" date="2024-04" db="EMBL/GenBank/DDBJ databases">
        <authorList>
            <person name="Chen Y."/>
            <person name="Shah S."/>
            <person name="Dougan E. K."/>
            <person name="Thang M."/>
            <person name="Chan C."/>
        </authorList>
    </citation>
    <scope>NUCLEOTIDE SEQUENCE [LARGE SCALE GENOMIC DNA]</scope>
</reference>
<gene>
    <name evidence="7" type="ORF">C1SCF055_LOCUS19856</name>
</gene>
<feature type="compositionally biased region" description="Basic and acidic residues" evidence="5">
    <location>
        <begin position="105"/>
        <end position="114"/>
    </location>
</feature>
<feature type="compositionally biased region" description="Basic and acidic residues" evidence="5">
    <location>
        <begin position="13"/>
        <end position="23"/>
    </location>
</feature>
<evidence type="ECO:0000313" key="8">
    <source>
        <dbReference type="EMBL" id="CAL1146451.1"/>
    </source>
</evidence>
<evidence type="ECO:0000259" key="6">
    <source>
        <dbReference type="PROSITE" id="PS50199"/>
    </source>
</evidence>
<comment type="caution">
    <text evidence="7">The sequence shown here is derived from an EMBL/GenBank/DDBJ whole genome shotgun (WGS) entry which is preliminary data.</text>
</comment>
<dbReference type="EMBL" id="CAMXCT020001789">
    <property type="protein sequence ID" value="CAL1146451.1"/>
    <property type="molecule type" value="Genomic_DNA"/>
</dbReference>
<dbReference type="PROSITE" id="PS50199">
    <property type="entry name" value="ZF_RANBP2_2"/>
    <property type="match status" value="1"/>
</dbReference>
<evidence type="ECO:0000313" key="9">
    <source>
        <dbReference type="EMBL" id="CAL4780388.1"/>
    </source>
</evidence>
<dbReference type="InterPro" id="IPR001876">
    <property type="entry name" value="Znf_RanBP2"/>
</dbReference>
<dbReference type="EMBL" id="CAMXCT030001789">
    <property type="protein sequence ID" value="CAL4780388.1"/>
    <property type="molecule type" value="Genomic_DNA"/>
</dbReference>
<keyword evidence="1" id="KW-0479">Metal-binding</keyword>
<dbReference type="SUPFAM" id="SSF90209">
    <property type="entry name" value="Ran binding protein zinc finger-like"/>
    <property type="match status" value="1"/>
</dbReference>
<dbReference type="AlphaFoldDB" id="A0A9P1CKG9"/>
<evidence type="ECO:0000313" key="7">
    <source>
        <dbReference type="EMBL" id="CAI3993076.1"/>
    </source>
</evidence>
<feature type="compositionally biased region" description="Low complexity" evidence="5">
    <location>
        <begin position="79"/>
        <end position="91"/>
    </location>
</feature>
<dbReference type="Gene3D" id="4.10.1060.10">
    <property type="entry name" value="Zinc finger, RanBP2-type"/>
    <property type="match status" value="1"/>
</dbReference>
<dbReference type="InterPro" id="IPR036443">
    <property type="entry name" value="Znf_RanBP2_sf"/>
</dbReference>
<evidence type="ECO:0000256" key="3">
    <source>
        <dbReference type="ARBA" id="ARBA00022833"/>
    </source>
</evidence>
<name>A0A9P1CKG9_9DINO</name>
<feature type="compositionally biased region" description="Basic residues" evidence="5">
    <location>
        <begin position="39"/>
        <end position="77"/>
    </location>
</feature>
<keyword evidence="10" id="KW-1185">Reference proteome</keyword>
<evidence type="ECO:0000313" key="10">
    <source>
        <dbReference type="Proteomes" id="UP001152797"/>
    </source>
</evidence>
<dbReference type="OrthoDB" id="438487at2759"/>
<dbReference type="EMBL" id="CAMXCT010001789">
    <property type="protein sequence ID" value="CAI3993076.1"/>
    <property type="molecule type" value="Genomic_DNA"/>
</dbReference>
<dbReference type="Proteomes" id="UP001152797">
    <property type="component" value="Unassembled WGS sequence"/>
</dbReference>
<feature type="domain" description="RanBP2-type" evidence="6">
    <location>
        <begin position="148"/>
        <end position="189"/>
    </location>
</feature>
<evidence type="ECO:0000256" key="2">
    <source>
        <dbReference type="ARBA" id="ARBA00022771"/>
    </source>
</evidence>
<dbReference type="GO" id="GO:0008270">
    <property type="term" value="F:zinc ion binding"/>
    <property type="evidence" value="ECO:0007669"/>
    <property type="project" value="UniProtKB-KW"/>
</dbReference>
<evidence type="ECO:0000256" key="4">
    <source>
        <dbReference type="PROSITE-ProRule" id="PRU00322"/>
    </source>
</evidence>
<evidence type="ECO:0000256" key="1">
    <source>
        <dbReference type="ARBA" id="ARBA00022723"/>
    </source>
</evidence>